<sequence length="278" mass="30819">FSVPWSSQCIQQFPDNILSNVNSNQNFAHVNSHIQQPSSSTIVSNSSIAVNHTNTNNKHSDEEDVFCAAVLDYTKLSILRWFLAADQLNITDLNTNSKETSTKQHNQKLPSKYTNLIYLILKTTVVAIVLDALTTLSPQPPVKQASGRIREERKFGEDITTGSMLSVLKEKQEALKSKSTNVKKPRAPRKVVLHSKEQQSVVKNALIQSQIDIHSGNIGAQTATASQTFLPHVLPQYFATLSWSSNNNSTNNSPARPVLTPNHIQPVQHHILLPSSQK</sequence>
<evidence type="ECO:0000313" key="2">
    <source>
        <dbReference type="EMBL" id="CAF4187845.1"/>
    </source>
</evidence>
<accession>A0A8S2F2Q3</accession>
<dbReference type="EMBL" id="CAJOBA010046311">
    <property type="protein sequence ID" value="CAF4187845.1"/>
    <property type="molecule type" value="Genomic_DNA"/>
</dbReference>
<gene>
    <name evidence="1" type="ORF">OVA965_LOCUS32031</name>
    <name evidence="2" type="ORF">TMI583_LOCUS32884</name>
</gene>
<feature type="non-terminal residue" evidence="1">
    <location>
        <position position="1"/>
    </location>
</feature>
<comment type="caution">
    <text evidence="1">The sequence shown here is derived from an EMBL/GenBank/DDBJ whole genome shotgun (WGS) entry which is preliminary data.</text>
</comment>
<reference evidence="1" key="1">
    <citation type="submission" date="2021-02" db="EMBL/GenBank/DDBJ databases">
        <authorList>
            <person name="Nowell W R."/>
        </authorList>
    </citation>
    <scope>NUCLEOTIDE SEQUENCE</scope>
</reference>
<name>A0A8S2F2Q3_9BILA</name>
<dbReference type="Proteomes" id="UP000677228">
    <property type="component" value="Unassembled WGS sequence"/>
</dbReference>
<protein>
    <submittedName>
        <fullName evidence="1">Uncharacterized protein</fullName>
    </submittedName>
</protein>
<dbReference type="AlphaFoldDB" id="A0A8S2F2Q3"/>
<proteinExistence type="predicted"/>
<dbReference type="Proteomes" id="UP000682733">
    <property type="component" value="Unassembled WGS sequence"/>
</dbReference>
<evidence type="ECO:0000313" key="1">
    <source>
        <dbReference type="EMBL" id="CAF1379169.1"/>
    </source>
</evidence>
<evidence type="ECO:0000313" key="3">
    <source>
        <dbReference type="Proteomes" id="UP000677228"/>
    </source>
</evidence>
<dbReference type="EMBL" id="CAJNOK010024621">
    <property type="protein sequence ID" value="CAF1379169.1"/>
    <property type="molecule type" value="Genomic_DNA"/>
</dbReference>
<organism evidence="1 3">
    <name type="scientific">Didymodactylos carnosus</name>
    <dbReference type="NCBI Taxonomy" id="1234261"/>
    <lineage>
        <taxon>Eukaryota</taxon>
        <taxon>Metazoa</taxon>
        <taxon>Spiralia</taxon>
        <taxon>Gnathifera</taxon>
        <taxon>Rotifera</taxon>
        <taxon>Eurotatoria</taxon>
        <taxon>Bdelloidea</taxon>
        <taxon>Philodinida</taxon>
        <taxon>Philodinidae</taxon>
        <taxon>Didymodactylos</taxon>
    </lineage>
</organism>